<feature type="transmembrane region" description="Helical" evidence="4">
    <location>
        <begin position="186"/>
        <end position="209"/>
    </location>
</feature>
<evidence type="ECO:0000259" key="5">
    <source>
        <dbReference type="PROSITE" id="PS50887"/>
    </source>
</evidence>
<evidence type="ECO:0000313" key="7">
    <source>
        <dbReference type="Proteomes" id="UP000470213"/>
    </source>
</evidence>
<keyword evidence="4" id="KW-0812">Transmembrane</keyword>
<dbReference type="FunFam" id="3.30.70.270:FF:000001">
    <property type="entry name" value="Diguanylate cyclase domain protein"/>
    <property type="match status" value="1"/>
</dbReference>
<organism evidence="6 7">
    <name type="scientific">Alteromonas profundi</name>
    <dbReference type="NCBI Taxonomy" id="2696062"/>
    <lineage>
        <taxon>Bacteria</taxon>
        <taxon>Pseudomonadati</taxon>
        <taxon>Pseudomonadota</taxon>
        <taxon>Gammaproteobacteria</taxon>
        <taxon>Alteromonadales</taxon>
        <taxon>Alteromonadaceae</taxon>
        <taxon>Alteromonas/Salinimonas group</taxon>
        <taxon>Alteromonas</taxon>
    </lineage>
</organism>
<feature type="transmembrane region" description="Helical" evidence="4">
    <location>
        <begin position="157"/>
        <end position="179"/>
    </location>
</feature>
<dbReference type="GO" id="GO:0005886">
    <property type="term" value="C:plasma membrane"/>
    <property type="evidence" value="ECO:0007669"/>
    <property type="project" value="TreeGrafter"/>
</dbReference>
<evidence type="ECO:0000256" key="2">
    <source>
        <dbReference type="ARBA" id="ARBA00012528"/>
    </source>
</evidence>
<comment type="catalytic activity">
    <reaction evidence="3">
        <text>2 GTP = 3',3'-c-di-GMP + 2 diphosphate</text>
        <dbReference type="Rhea" id="RHEA:24898"/>
        <dbReference type="ChEBI" id="CHEBI:33019"/>
        <dbReference type="ChEBI" id="CHEBI:37565"/>
        <dbReference type="ChEBI" id="CHEBI:58805"/>
        <dbReference type="EC" id="2.7.7.65"/>
    </reaction>
</comment>
<dbReference type="PANTHER" id="PTHR45138:SF9">
    <property type="entry name" value="DIGUANYLATE CYCLASE DGCM-RELATED"/>
    <property type="match status" value="1"/>
</dbReference>
<keyword evidence="4" id="KW-1133">Transmembrane helix</keyword>
<proteinExistence type="predicted"/>
<keyword evidence="7" id="KW-1185">Reference proteome</keyword>
<dbReference type="AlphaFoldDB" id="A0A7X5LN19"/>
<feature type="transmembrane region" description="Helical" evidence="4">
    <location>
        <begin position="254"/>
        <end position="273"/>
    </location>
</feature>
<dbReference type="InterPro" id="IPR011622">
    <property type="entry name" value="7TMR_DISM_rcpt_extracell_dom2"/>
</dbReference>
<dbReference type="Gene3D" id="3.30.70.270">
    <property type="match status" value="1"/>
</dbReference>
<dbReference type="InterPro" id="IPR029787">
    <property type="entry name" value="Nucleotide_cyclase"/>
</dbReference>
<dbReference type="Proteomes" id="UP000470213">
    <property type="component" value="Unassembled WGS sequence"/>
</dbReference>
<reference evidence="6 7" key="1">
    <citation type="submission" date="2020-01" db="EMBL/GenBank/DDBJ databases">
        <authorList>
            <person name="Chen J."/>
            <person name="Zhu S."/>
            <person name="Yang J."/>
        </authorList>
    </citation>
    <scope>NUCLEOTIDE SEQUENCE [LARGE SCALE GENOMIC DNA]</scope>
    <source>
        <strain evidence="6 7">345S023</strain>
    </source>
</reference>
<dbReference type="InterPro" id="IPR043128">
    <property type="entry name" value="Rev_trsase/Diguanyl_cyclase"/>
</dbReference>
<dbReference type="PANTHER" id="PTHR45138">
    <property type="entry name" value="REGULATORY COMPONENTS OF SENSORY TRANSDUCTION SYSTEM"/>
    <property type="match status" value="1"/>
</dbReference>
<dbReference type="Pfam" id="PF00990">
    <property type="entry name" value="GGDEF"/>
    <property type="match status" value="1"/>
</dbReference>
<gene>
    <name evidence="6" type="ORF">GTH32_14325</name>
</gene>
<feature type="transmembrane region" description="Helical" evidence="4">
    <location>
        <begin position="279"/>
        <end position="301"/>
    </location>
</feature>
<dbReference type="EMBL" id="JAAAWN010000021">
    <property type="protein sequence ID" value="NDV92353.1"/>
    <property type="molecule type" value="Genomic_DNA"/>
</dbReference>
<protein>
    <recommendedName>
        <fullName evidence="2">diguanylate cyclase</fullName>
        <ecNumber evidence="2">2.7.7.65</ecNumber>
    </recommendedName>
</protein>
<dbReference type="EC" id="2.7.7.65" evidence="2"/>
<evidence type="ECO:0000256" key="3">
    <source>
        <dbReference type="ARBA" id="ARBA00034247"/>
    </source>
</evidence>
<dbReference type="SMART" id="SM00267">
    <property type="entry name" value="GGDEF"/>
    <property type="match status" value="1"/>
</dbReference>
<feature type="transmembrane region" description="Helical" evidence="4">
    <location>
        <begin position="310"/>
        <end position="333"/>
    </location>
</feature>
<comment type="cofactor">
    <cofactor evidence="1">
        <name>Mg(2+)</name>
        <dbReference type="ChEBI" id="CHEBI:18420"/>
    </cofactor>
</comment>
<dbReference type="InterPro" id="IPR011623">
    <property type="entry name" value="7TMR_DISM_rcpt_extracell_dom1"/>
</dbReference>
<evidence type="ECO:0000256" key="4">
    <source>
        <dbReference type="SAM" id="Phobius"/>
    </source>
</evidence>
<dbReference type="InterPro" id="IPR000160">
    <property type="entry name" value="GGDEF_dom"/>
</dbReference>
<evidence type="ECO:0000313" key="6">
    <source>
        <dbReference type="EMBL" id="NDV92353.1"/>
    </source>
</evidence>
<sequence length="542" mass="60523">MINDRVGLPPRDAYKALLNGKFTPNHTRQVSFGFTSNEVWIALSIRVPTLPLSPTGFNANGDVTLPGVARVLKIDNAWLDTIDIFFFASGELVRKASIGDTQTIGNRIYNSRMPALEHHFPPGITEVLIRVVSADPMTIPVYIGTPAQMEKQALVNAYFYGALYGALIILFVYNVMLFFYLKERRYILYSLYLLAFLLFNFTYTGHGYWWVWGNVPYVQQWLMPALMFCYISAGVTFTISYLDAKVYLPRLYALRSSIYAGLSVLAAIMLVYGSQAFAVMAQLVILTTLSIWMLLIGFFAYKNGNVLAKFFVPAIALGTGGATISSLATWGVIPYSQWAFRGIEIGILCEMSLLSISLGFNFKQVQEAKVSAETSARIDPLTNLYNRRAFTQLVHPLWELGKRNQQSMAVLLIDLDWFKQINDDFGHHVGDKVLEMVAQRIKARVRSSDLLFRWGGEEFLVFLSNADINEALSLAETLRREVAQMIVLKSVKVTMSLGVASSLASNITLEGLIKQADEALYMAKNGGRNCVVAAPMPPTPKH</sequence>
<accession>A0A7X5LN19</accession>
<feature type="transmembrane region" description="Helical" evidence="4">
    <location>
        <begin position="339"/>
        <end position="360"/>
    </location>
</feature>
<evidence type="ECO:0000256" key="1">
    <source>
        <dbReference type="ARBA" id="ARBA00001946"/>
    </source>
</evidence>
<dbReference type="GO" id="GO:0052621">
    <property type="term" value="F:diguanylate cyclase activity"/>
    <property type="evidence" value="ECO:0007669"/>
    <property type="project" value="UniProtKB-EC"/>
</dbReference>
<dbReference type="Gene3D" id="2.60.40.2380">
    <property type="match status" value="1"/>
</dbReference>
<dbReference type="NCBIfam" id="TIGR00254">
    <property type="entry name" value="GGDEF"/>
    <property type="match status" value="1"/>
</dbReference>
<keyword evidence="4" id="KW-0472">Membrane</keyword>
<dbReference type="InterPro" id="IPR050469">
    <property type="entry name" value="Diguanylate_Cyclase"/>
</dbReference>
<dbReference type="Pfam" id="PF07696">
    <property type="entry name" value="7TMR-DISMED2"/>
    <property type="match status" value="1"/>
</dbReference>
<feature type="domain" description="GGDEF" evidence="5">
    <location>
        <begin position="406"/>
        <end position="536"/>
    </location>
</feature>
<dbReference type="Pfam" id="PF07695">
    <property type="entry name" value="7TMR-DISM_7TM"/>
    <property type="match status" value="1"/>
</dbReference>
<dbReference type="GO" id="GO:1902201">
    <property type="term" value="P:negative regulation of bacterial-type flagellum-dependent cell motility"/>
    <property type="evidence" value="ECO:0007669"/>
    <property type="project" value="TreeGrafter"/>
</dbReference>
<dbReference type="CDD" id="cd01949">
    <property type="entry name" value="GGDEF"/>
    <property type="match status" value="1"/>
</dbReference>
<dbReference type="PROSITE" id="PS50887">
    <property type="entry name" value="GGDEF"/>
    <property type="match status" value="1"/>
</dbReference>
<dbReference type="GO" id="GO:0043709">
    <property type="term" value="P:cell adhesion involved in single-species biofilm formation"/>
    <property type="evidence" value="ECO:0007669"/>
    <property type="project" value="TreeGrafter"/>
</dbReference>
<dbReference type="SUPFAM" id="SSF55073">
    <property type="entry name" value="Nucleotide cyclase"/>
    <property type="match status" value="1"/>
</dbReference>
<comment type="caution">
    <text evidence="6">The sequence shown here is derived from an EMBL/GenBank/DDBJ whole genome shotgun (WGS) entry which is preliminary data.</text>
</comment>
<feature type="transmembrane region" description="Helical" evidence="4">
    <location>
        <begin position="221"/>
        <end position="242"/>
    </location>
</feature>
<name>A0A7X5LN19_9ALTE</name>